<protein>
    <submittedName>
        <fullName evidence="1">BZIP-like protein</fullName>
    </submittedName>
</protein>
<proteinExistence type="predicted"/>
<name>A0A2Z7B7X6_9LAMI</name>
<sequence length="114" mass="12848">MYCTFPGQNLTFAAPPGNGIRIRHFRQQWYQSTGDAYCWRCLPLAACEGRPMPAGWPAASRNWLRQGRAQRRTSCRAWRGQRVAVCRTLCDGGGRRCAAAVRRFSDSAETAFAF</sequence>
<reference evidence="1 2" key="1">
    <citation type="journal article" date="2015" name="Proc. Natl. Acad. Sci. U.S.A.">
        <title>The resurrection genome of Boea hygrometrica: A blueprint for survival of dehydration.</title>
        <authorList>
            <person name="Xiao L."/>
            <person name="Yang G."/>
            <person name="Zhang L."/>
            <person name="Yang X."/>
            <person name="Zhao S."/>
            <person name="Ji Z."/>
            <person name="Zhou Q."/>
            <person name="Hu M."/>
            <person name="Wang Y."/>
            <person name="Chen M."/>
            <person name="Xu Y."/>
            <person name="Jin H."/>
            <person name="Xiao X."/>
            <person name="Hu G."/>
            <person name="Bao F."/>
            <person name="Hu Y."/>
            <person name="Wan P."/>
            <person name="Li L."/>
            <person name="Deng X."/>
            <person name="Kuang T."/>
            <person name="Xiang C."/>
            <person name="Zhu J.K."/>
            <person name="Oliver M.J."/>
            <person name="He Y."/>
        </authorList>
    </citation>
    <scope>NUCLEOTIDE SEQUENCE [LARGE SCALE GENOMIC DNA]</scope>
    <source>
        <strain evidence="2">cv. XS01</strain>
    </source>
</reference>
<accession>A0A2Z7B7X6</accession>
<evidence type="ECO:0000313" key="2">
    <source>
        <dbReference type="Proteomes" id="UP000250235"/>
    </source>
</evidence>
<dbReference type="Proteomes" id="UP000250235">
    <property type="component" value="Unassembled WGS sequence"/>
</dbReference>
<dbReference type="AlphaFoldDB" id="A0A2Z7B7X6"/>
<evidence type="ECO:0000313" key="1">
    <source>
        <dbReference type="EMBL" id="KZV30126.1"/>
    </source>
</evidence>
<keyword evidence="2" id="KW-1185">Reference proteome</keyword>
<dbReference type="EMBL" id="KV008689">
    <property type="protein sequence ID" value="KZV30126.1"/>
    <property type="molecule type" value="Genomic_DNA"/>
</dbReference>
<gene>
    <name evidence="1" type="ORF">F511_44434</name>
</gene>
<organism evidence="1 2">
    <name type="scientific">Dorcoceras hygrometricum</name>
    <dbReference type="NCBI Taxonomy" id="472368"/>
    <lineage>
        <taxon>Eukaryota</taxon>
        <taxon>Viridiplantae</taxon>
        <taxon>Streptophyta</taxon>
        <taxon>Embryophyta</taxon>
        <taxon>Tracheophyta</taxon>
        <taxon>Spermatophyta</taxon>
        <taxon>Magnoliopsida</taxon>
        <taxon>eudicotyledons</taxon>
        <taxon>Gunneridae</taxon>
        <taxon>Pentapetalae</taxon>
        <taxon>asterids</taxon>
        <taxon>lamiids</taxon>
        <taxon>Lamiales</taxon>
        <taxon>Gesneriaceae</taxon>
        <taxon>Didymocarpoideae</taxon>
        <taxon>Trichosporeae</taxon>
        <taxon>Loxocarpinae</taxon>
        <taxon>Dorcoceras</taxon>
    </lineage>
</organism>